<dbReference type="GO" id="GO:0006508">
    <property type="term" value="P:proteolysis"/>
    <property type="evidence" value="ECO:0007669"/>
    <property type="project" value="UniProtKB-KW"/>
</dbReference>
<dbReference type="Gene3D" id="3.30.750.44">
    <property type="match status" value="1"/>
</dbReference>
<dbReference type="PANTHER" id="PTHR11261">
    <property type="entry name" value="INTERPHOTORECEPTOR RETINOID-BINDING PROTEIN"/>
    <property type="match status" value="1"/>
</dbReference>
<reference evidence="2 3" key="1">
    <citation type="submission" date="2018-06" db="EMBL/GenBank/DDBJ databases">
        <title>Genomic Encyclopedia of Archaeal and Bacterial Type Strains, Phase II (KMG-II): from individual species to whole genera.</title>
        <authorList>
            <person name="Goeker M."/>
        </authorList>
    </citation>
    <scope>NUCLEOTIDE SEQUENCE [LARGE SCALE GENOMIC DNA]</scope>
    <source>
        <strain evidence="2 3">DSM 12408</strain>
    </source>
</reference>
<keyword evidence="2" id="KW-0645">Protease</keyword>
<sequence>MQTSTFNMKSIQHIITMLFITLTFMGCDTYTEEPANNPEAIFENLWTTFNEEYAPFEERNVDWKAQYDAFRPMVNSNTTDSELFSILSQMLGKLDDGHVSLTAPGRDVFYSNRIRNELIDDELFSLPVVRIYLESGYKEGDENSYIYGNIKNENLAYIYFDHVEENFFKLNDFLNQYNNVNGYIIDMRHNDGGDFTYCFSEIGRLTDQSRYVFRSKTKNGKGANDYTDWHEWSIHPNGEYINKPIIVLMDNYTISAGERAVMAFKTLPNVTLMGDTSNGAQGTMIGRELANGWFYTIVTQKTELYDGMSYEGIGLAPDVLSINNISDINAGIDQTLQTAIDELR</sequence>
<protein>
    <submittedName>
        <fullName evidence="2">Tricorn protease-like protein</fullName>
    </submittedName>
</protein>
<dbReference type="InterPro" id="IPR028204">
    <property type="entry name" value="Tricorn_C1"/>
</dbReference>
<dbReference type="OrthoDB" id="6397760at2"/>
<dbReference type="CDD" id="cd07563">
    <property type="entry name" value="Peptidase_S41_IRBP"/>
    <property type="match status" value="1"/>
</dbReference>
<evidence type="ECO:0000313" key="2">
    <source>
        <dbReference type="EMBL" id="RAJ20022.1"/>
    </source>
</evidence>
<dbReference type="GO" id="GO:0008236">
    <property type="term" value="F:serine-type peptidase activity"/>
    <property type="evidence" value="ECO:0007669"/>
    <property type="project" value="InterPro"/>
</dbReference>
<proteinExistence type="predicted"/>
<evidence type="ECO:0000259" key="1">
    <source>
        <dbReference type="SMART" id="SM00245"/>
    </source>
</evidence>
<dbReference type="Pfam" id="PF14684">
    <property type="entry name" value="Tricorn_C1"/>
    <property type="match status" value="1"/>
</dbReference>
<gene>
    <name evidence="2" type="ORF">LX77_03236</name>
</gene>
<evidence type="ECO:0000313" key="3">
    <source>
        <dbReference type="Proteomes" id="UP000248987"/>
    </source>
</evidence>
<feature type="domain" description="Tail specific protease" evidence="1">
    <location>
        <begin position="121"/>
        <end position="322"/>
    </location>
</feature>
<dbReference type="PANTHER" id="PTHR11261:SF3">
    <property type="entry name" value="RETINOL-BINDING PROTEIN 3"/>
    <property type="match status" value="1"/>
</dbReference>
<dbReference type="Gene3D" id="3.90.226.10">
    <property type="entry name" value="2-enoyl-CoA Hydratase, Chain A, domain 1"/>
    <property type="match status" value="1"/>
</dbReference>
<comment type="caution">
    <text evidence="2">The sequence shown here is derived from an EMBL/GenBank/DDBJ whole genome shotgun (WGS) entry which is preliminary data.</text>
</comment>
<name>A0A327RVE1_9FLAO</name>
<accession>A0A327RVE1</accession>
<dbReference type="Pfam" id="PF03572">
    <property type="entry name" value="Peptidase_S41"/>
    <property type="match status" value="1"/>
</dbReference>
<dbReference type="InterPro" id="IPR005151">
    <property type="entry name" value="Tail-specific_protease"/>
</dbReference>
<dbReference type="AlphaFoldDB" id="A0A327RVE1"/>
<keyword evidence="2" id="KW-0378">Hydrolase</keyword>
<organism evidence="2 3">
    <name type="scientific">Gelidibacter algens</name>
    <dbReference type="NCBI Taxonomy" id="49280"/>
    <lineage>
        <taxon>Bacteria</taxon>
        <taxon>Pseudomonadati</taxon>
        <taxon>Bacteroidota</taxon>
        <taxon>Flavobacteriia</taxon>
        <taxon>Flavobacteriales</taxon>
        <taxon>Flavobacteriaceae</taxon>
        <taxon>Gelidibacter</taxon>
    </lineage>
</organism>
<dbReference type="EMBL" id="QLLQ01000016">
    <property type="protein sequence ID" value="RAJ20022.1"/>
    <property type="molecule type" value="Genomic_DNA"/>
</dbReference>
<dbReference type="SUPFAM" id="SSF52096">
    <property type="entry name" value="ClpP/crotonase"/>
    <property type="match status" value="1"/>
</dbReference>
<keyword evidence="3" id="KW-1185">Reference proteome</keyword>
<dbReference type="SMART" id="SM00245">
    <property type="entry name" value="TSPc"/>
    <property type="match status" value="1"/>
</dbReference>
<dbReference type="InterPro" id="IPR029045">
    <property type="entry name" value="ClpP/crotonase-like_dom_sf"/>
</dbReference>
<dbReference type="Proteomes" id="UP000248987">
    <property type="component" value="Unassembled WGS sequence"/>
</dbReference>